<reference evidence="1 2" key="1">
    <citation type="submission" date="2011-02" db="EMBL/GenBank/DDBJ databases">
        <title>The Genome Sequence of Sphaeroforma arctica JP610.</title>
        <authorList>
            <consortium name="The Broad Institute Genome Sequencing Platform"/>
            <person name="Russ C."/>
            <person name="Cuomo C."/>
            <person name="Young S.K."/>
            <person name="Zeng Q."/>
            <person name="Gargeya S."/>
            <person name="Alvarado L."/>
            <person name="Berlin A."/>
            <person name="Chapman S.B."/>
            <person name="Chen Z."/>
            <person name="Freedman E."/>
            <person name="Gellesch M."/>
            <person name="Goldberg J."/>
            <person name="Griggs A."/>
            <person name="Gujja S."/>
            <person name="Heilman E."/>
            <person name="Heiman D."/>
            <person name="Howarth C."/>
            <person name="Mehta T."/>
            <person name="Neiman D."/>
            <person name="Pearson M."/>
            <person name="Roberts A."/>
            <person name="Saif S."/>
            <person name="Shea T."/>
            <person name="Shenoy N."/>
            <person name="Sisk P."/>
            <person name="Stolte C."/>
            <person name="Sykes S."/>
            <person name="White J."/>
            <person name="Yandava C."/>
            <person name="Burger G."/>
            <person name="Gray M.W."/>
            <person name="Holland P.W.H."/>
            <person name="King N."/>
            <person name="Lang F.B.F."/>
            <person name="Roger A.J."/>
            <person name="Ruiz-Trillo I."/>
            <person name="Haas B."/>
            <person name="Nusbaum C."/>
            <person name="Birren B."/>
        </authorList>
    </citation>
    <scope>NUCLEOTIDE SEQUENCE [LARGE SCALE GENOMIC DNA]</scope>
    <source>
        <strain evidence="1 2">JP610</strain>
    </source>
</reference>
<organism evidence="1 2">
    <name type="scientific">Sphaeroforma arctica JP610</name>
    <dbReference type="NCBI Taxonomy" id="667725"/>
    <lineage>
        <taxon>Eukaryota</taxon>
        <taxon>Ichthyosporea</taxon>
        <taxon>Ichthyophonida</taxon>
        <taxon>Sphaeroforma</taxon>
    </lineage>
</organism>
<name>A0A0L0F490_9EUKA</name>
<evidence type="ECO:0000313" key="2">
    <source>
        <dbReference type="Proteomes" id="UP000054560"/>
    </source>
</evidence>
<dbReference type="GeneID" id="25916529"/>
<accession>A0A0L0F490</accession>
<dbReference type="RefSeq" id="XP_014145333.1">
    <property type="nucleotide sequence ID" value="XM_014289858.1"/>
</dbReference>
<dbReference type="AlphaFoldDB" id="A0A0L0F490"/>
<dbReference type="Proteomes" id="UP000054560">
    <property type="component" value="Unassembled WGS sequence"/>
</dbReference>
<protein>
    <submittedName>
        <fullName evidence="1">Uncharacterized protein</fullName>
    </submittedName>
</protein>
<evidence type="ECO:0000313" key="1">
    <source>
        <dbReference type="EMBL" id="KNC71431.1"/>
    </source>
</evidence>
<keyword evidence="2" id="KW-1185">Reference proteome</keyword>
<gene>
    <name evidence="1" type="ORF">SARC_16025</name>
</gene>
<dbReference type="EMBL" id="KQ248822">
    <property type="protein sequence ID" value="KNC71431.1"/>
    <property type="molecule type" value="Genomic_DNA"/>
</dbReference>
<proteinExistence type="predicted"/>
<feature type="non-terminal residue" evidence="1">
    <location>
        <position position="1"/>
    </location>
</feature>
<sequence length="46" mass="5305">HDMRISEDFHFDFNSDETREKVNGARTHELITHTKANYINASGELG</sequence>